<sequence length="76" mass="9002">MSPIIQVNNQVLEPSMWYRLQSRCIMAQAIKTSFSFQLLWSFYVSKRIKHWVLSQCSLKSTIWTMTPSRSLKPLLH</sequence>
<dbReference type="Proteomes" id="UP001108240">
    <property type="component" value="Unplaced"/>
</dbReference>
<keyword evidence="2" id="KW-1185">Reference proteome</keyword>
<evidence type="ECO:0000313" key="1">
    <source>
        <dbReference type="Ensembl" id="ENSCCRP00000175117.1"/>
    </source>
</evidence>
<dbReference type="Ensembl" id="ENSCCRT00000195998.1">
    <property type="protein sequence ID" value="ENSCCRP00000175117.1"/>
    <property type="gene ID" value="ENSCCRG00000053309.1"/>
</dbReference>
<dbReference type="AlphaFoldDB" id="A0A9J8CY09"/>
<accession>A0A9J8CY09</accession>
<evidence type="ECO:0000313" key="2">
    <source>
        <dbReference type="Proteomes" id="UP001108240"/>
    </source>
</evidence>
<proteinExistence type="predicted"/>
<organism evidence="1 2">
    <name type="scientific">Cyprinus carpio carpio</name>
    <dbReference type="NCBI Taxonomy" id="630221"/>
    <lineage>
        <taxon>Eukaryota</taxon>
        <taxon>Metazoa</taxon>
        <taxon>Chordata</taxon>
        <taxon>Craniata</taxon>
        <taxon>Vertebrata</taxon>
        <taxon>Euteleostomi</taxon>
        <taxon>Actinopterygii</taxon>
        <taxon>Neopterygii</taxon>
        <taxon>Teleostei</taxon>
        <taxon>Ostariophysi</taxon>
        <taxon>Cypriniformes</taxon>
        <taxon>Cyprinidae</taxon>
        <taxon>Cyprininae</taxon>
        <taxon>Cyprinus</taxon>
    </lineage>
</organism>
<name>A0A9J8CY09_CYPCA</name>
<reference evidence="1" key="2">
    <citation type="submission" date="2025-09" db="UniProtKB">
        <authorList>
            <consortium name="Ensembl"/>
        </authorList>
    </citation>
    <scope>IDENTIFICATION</scope>
</reference>
<reference evidence="1" key="1">
    <citation type="submission" date="2025-08" db="UniProtKB">
        <authorList>
            <consortium name="Ensembl"/>
        </authorList>
    </citation>
    <scope>IDENTIFICATION</scope>
</reference>
<protein>
    <submittedName>
        <fullName evidence="1">Uncharacterized protein</fullName>
    </submittedName>
</protein>